<gene>
    <name evidence="2" type="ORF">F7725_005458</name>
</gene>
<dbReference type="EMBL" id="JAAKFY010000009">
    <property type="protein sequence ID" value="KAF3852103.1"/>
    <property type="molecule type" value="Genomic_DNA"/>
</dbReference>
<sequence length="127" mass="13405">MEEDAEAVPQPGVVLGDGIVPEQDQTGEHLGTGYTAGVHEFGETLCRLCTQVDITPWISPHCPGTLRASRGYSEPCPLERLPSPPPPGRPLPAGLGIWSLGPSDWQLSQRAAGSQTAAAGRRSPAER</sequence>
<evidence type="ECO:0000313" key="3">
    <source>
        <dbReference type="Proteomes" id="UP000518266"/>
    </source>
</evidence>
<protein>
    <submittedName>
        <fullName evidence="2">Uncharacterized protein</fullName>
    </submittedName>
</protein>
<organism evidence="2 3">
    <name type="scientific">Dissostichus mawsoni</name>
    <name type="common">Antarctic cod</name>
    <dbReference type="NCBI Taxonomy" id="36200"/>
    <lineage>
        <taxon>Eukaryota</taxon>
        <taxon>Metazoa</taxon>
        <taxon>Chordata</taxon>
        <taxon>Craniata</taxon>
        <taxon>Vertebrata</taxon>
        <taxon>Euteleostomi</taxon>
        <taxon>Actinopterygii</taxon>
        <taxon>Neopterygii</taxon>
        <taxon>Teleostei</taxon>
        <taxon>Neoteleostei</taxon>
        <taxon>Acanthomorphata</taxon>
        <taxon>Eupercaria</taxon>
        <taxon>Perciformes</taxon>
        <taxon>Notothenioidei</taxon>
        <taxon>Nototheniidae</taxon>
        <taxon>Dissostichus</taxon>
    </lineage>
</organism>
<feature type="region of interest" description="Disordered" evidence="1">
    <location>
        <begin position="1"/>
        <end position="31"/>
    </location>
</feature>
<dbReference type="Proteomes" id="UP000518266">
    <property type="component" value="Unassembled WGS sequence"/>
</dbReference>
<name>A0A7J5YSH8_DISMA</name>
<evidence type="ECO:0000256" key="1">
    <source>
        <dbReference type="SAM" id="MobiDB-lite"/>
    </source>
</evidence>
<proteinExistence type="predicted"/>
<keyword evidence="3" id="KW-1185">Reference proteome</keyword>
<feature type="compositionally biased region" description="Polar residues" evidence="1">
    <location>
        <begin position="105"/>
        <end position="117"/>
    </location>
</feature>
<evidence type="ECO:0000313" key="2">
    <source>
        <dbReference type="EMBL" id="KAF3852103.1"/>
    </source>
</evidence>
<comment type="caution">
    <text evidence="2">The sequence shown here is derived from an EMBL/GenBank/DDBJ whole genome shotgun (WGS) entry which is preliminary data.</text>
</comment>
<reference evidence="2 3" key="1">
    <citation type="submission" date="2020-03" db="EMBL/GenBank/DDBJ databases">
        <title>Dissostichus mawsoni Genome sequencing and assembly.</title>
        <authorList>
            <person name="Park H."/>
        </authorList>
    </citation>
    <scope>NUCLEOTIDE SEQUENCE [LARGE SCALE GENOMIC DNA]</scope>
    <source>
        <strain evidence="2">DM0001</strain>
        <tissue evidence="2">Muscle</tissue>
    </source>
</reference>
<feature type="region of interest" description="Disordered" evidence="1">
    <location>
        <begin position="70"/>
        <end position="127"/>
    </location>
</feature>
<accession>A0A7J5YSH8</accession>
<dbReference type="AlphaFoldDB" id="A0A7J5YSH8"/>